<dbReference type="Proteomes" id="UP001212841">
    <property type="component" value="Unassembled WGS sequence"/>
</dbReference>
<keyword evidence="2" id="KW-0813">Transport</keyword>
<dbReference type="InterPro" id="IPR011701">
    <property type="entry name" value="MFS"/>
</dbReference>
<keyword evidence="3 6" id="KW-0812">Transmembrane</keyword>
<feature type="transmembrane region" description="Helical" evidence="6">
    <location>
        <begin position="178"/>
        <end position="198"/>
    </location>
</feature>
<dbReference type="PROSITE" id="PS50850">
    <property type="entry name" value="MFS"/>
    <property type="match status" value="1"/>
</dbReference>
<feature type="transmembrane region" description="Helical" evidence="6">
    <location>
        <begin position="241"/>
        <end position="262"/>
    </location>
</feature>
<dbReference type="InterPro" id="IPR020846">
    <property type="entry name" value="MFS_dom"/>
</dbReference>
<dbReference type="FunFam" id="1.20.1250.20:FF:000106">
    <property type="entry name" value="MFS transporter, putative"/>
    <property type="match status" value="1"/>
</dbReference>
<gene>
    <name evidence="8" type="ORF">HK097_004235</name>
</gene>
<evidence type="ECO:0000256" key="6">
    <source>
        <dbReference type="SAM" id="Phobius"/>
    </source>
</evidence>
<feature type="transmembrane region" description="Helical" evidence="6">
    <location>
        <begin position="80"/>
        <end position="98"/>
    </location>
</feature>
<organism evidence="8 9">
    <name type="scientific">Rhizophlyctis rosea</name>
    <dbReference type="NCBI Taxonomy" id="64517"/>
    <lineage>
        <taxon>Eukaryota</taxon>
        <taxon>Fungi</taxon>
        <taxon>Fungi incertae sedis</taxon>
        <taxon>Chytridiomycota</taxon>
        <taxon>Chytridiomycota incertae sedis</taxon>
        <taxon>Chytridiomycetes</taxon>
        <taxon>Rhizophlyctidales</taxon>
        <taxon>Rhizophlyctidaceae</taxon>
        <taxon>Rhizophlyctis</taxon>
    </lineage>
</organism>
<feature type="transmembrane region" description="Helical" evidence="6">
    <location>
        <begin position="447"/>
        <end position="468"/>
    </location>
</feature>
<keyword evidence="9" id="KW-1185">Reference proteome</keyword>
<feature type="transmembrane region" description="Helical" evidence="6">
    <location>
        <begin position="480"/>
        <end position="501"/>
    </location>
</feature>
<dbReference type="InterPro" id="IPR036259">
    <property type="entry name" value="MFS_trans_sf"/>
</dbReference>
<feature type="transmembrane region" description="Helical" evidence="6">
    <location>
        <begin position="210"/>
        <end position="229"/>
    </location>
</feature>
<feature type="domain" description="Major facilitator superfamily (MFS) profile" evidence="7">
    <location>
        <begin position="80"/>
        <end position="505"/>
    </location>
</feature>
<dbReference type="GO" id="GO:0022857">
    <property type="term" value="F:transmembrane transporter activity"/>
    <property type="evidence" value="ECO:0007669"/>
    <property type="project" value="InterPro"/>
</dbReference>
<evidence type="ECO:0000313" key="8">
    <source>
        <dbReference type="EMBL" id="KAJ3053451.1"/>
    </source>
</evidence>
<proteinExistence type="predicted"/>
<evidence type="ECO:0000259" key="7">
    <source>
        <dbReference type="PROSITE" id="PS50850"/>
    </source>
</evidence>
<dbReference type="EMBL" id="JADGJD010000206">
    <property type="protein sequence ID" value="KAJ3053451.1"/>
    <property type="molecule type" value="Genomic_DNA"/>
</dbReference>
<evidence type="ECO:0000256" key="1">
    <source>
        <dbReference type="ARBA" id="ARBA00004141"/>
    </source>
</evidence>
<evidence type="ECO:0000256" key="5">
    <source>
        <dbReference type="ARBA" id="ARBA00023136"/>
    </source>
</evidence>
<feature type="transmembrane region" description="Helical" evidence="6">
    <location>
        <begin position="147"/>
        <end position="166"/>
    </location>
</feature>
<dbReference type="Pfam" id="PF07690">
    <property type="entry name" value="MFS_1"/>
    <property type="match status" value="1"/>
</dbReference>
<evidence type="ECO:0000256" key="2">
    <source>
        <dbReference type="ARBA" id="ARBA00022448"/>
    </source>
</evidence>
<dbReference type="PANTHER" id="PTHR43791">
    <property type="entry name" value="PERMEASE-RELATED"/>
    <property type="match status" value="1"/>
</dbReference>
<comment type="caution">
    <text evidence="8">The sequence shown here is derived from an EMBL/GenBank/DDBJ whole genome shotgun (WGS) entry which is preliminary data.</text>
</comment>
<dbReference type="Gene3D" id="1.20.1250.20">
    <property type="entry name" value="MFS general substrate transporter like domains"/>
    <property type="match status" value="1"/>
</dbReference>
<dbReference type="AlphaFoldDB" id="A0AAD5SHH1"/>
<evidence type="ECO:0000256" key="4">
    <source>
        <dbReference type="ARBA" id="ARBA00022989"/>
    </source>
</evidence>
<comment type="subcellular location">
    <subcellularLocation>
        <location evidence="1">Membrane</location>
        <topology evidence="1">Multi-pass membrane protein</topology>
    </subcellularLocation>
</comment>
<keyword evidence="5 6" id="KW-0472">Membrane</keyword>
<name>A0AAD5SHH1_9FUNG</name>
<accession>A0AAD5SHH1</accession>
<evidence type="ECO:0000313" key="9">
    <source>
        <dbReference type="Proteomes" id="UP001212841"/>
    </source>
</evidence>
<keyword evidence="4 6" id="KW-1133">Transmembrane helix</keyword>
<dbReference type="GO" id="GO:0016020">
    <property type="term" value="C:membrane"/>
    <property type="evidence" value="ECO:0007669"/>
    <property type="project" value="UniProtKB-SubCell"/>
</dbReference>
<evidence type="ECO:0000256" key="3">
    <source>
        <dbReference type="ARBA" id="ARBA00022692"/>
    </source>
</evidence>
<feature type="transmembrane region" description="Helical" evidence="6">
    <location>
        <begin position="323"/>
        <end position="345"/>
    </location>
</feature>
<protein>
    <recommendedName>
        <fullName evidence="7">Major facilitator superfamily (MFS) profile domain-containing protein</fullName>
    </recommendedName>
</protein>
<reference evidence="8" key="1">
    <citation type="submission" date="2020-05" db="EMBL/GenBank/DDBJ databases">
        <title>Phylogenomic resolution of chytrid fungi.</title>
        <authorList>
            <person name="Stajich J.E."/>
            <person name="Amses K."/>
            <person name="Simmons R."/>
            <person name="Seto K."/>
            <person name="Myers J."/>
            <person name="Bonds A."/>
            <person name="Quandt C.A."/>
            <person name="Barry K."/>
            <person name="Liu P."/>
            <person name="Grigoriev I."/>
            <person name="Longcore J.E."/>
            <person name="James T.Y."/>
        </authorList>
    </citation>
    <scope>NUCLEOTIDE SEQUENCE</scope>
    <source>
        <strain evidence="8">JEL0318</strain>
    </source>
</reference>
<dbReference type="PANTHER" id="PTHR43791:SF104">
    <property type="entry name" value="MAJOR FACILITATOR SUPERFAMILY (MFS) PROFILE DOMAIN-CONTAINING PROTEIN-RELATED"/>
    <property type="match status" value="1"/>
</dbReference>
<dbReference type="SUPFAM" id="SSF103473">
    <property type="entry name" value="MFS general substrate transporter"/>
    <property type="match status" value="1"/>
</dbReference>
<feature type="transmembrane region" description="Helical" evidence="6">
    <location>
        <begin position="413"/>
        <end position="435"/>
    </location>
</feature>
<sequence>MSTDNIQKDGKVAIIDVPAHKLDSRTDYVNFSDVNVFDNEEIAHLYMPREDYEGRHRFDPKLKWDEAEEKQLIRKIDKRIMIFVCVMFFALQLDRGNISQALADNFLTDNGFNTNDYNYGQTIFTVSFLCAELPSQIISKRLGPDNWIPIQMILWSVVATCQCLIGGNRAVYFATRSLLGLLEGGFIPDTVLYLSYFYKNNELPVRLSYFWTSYQLTNVISAFLAFGILRMRGINGWHGWQWLFALEGILTLCIGIFSFFYLPPSPTQTASTFRGKDGWFTEREEFVMVTRILRDDPSKGDMHNRQGLSLRKMWLTLKDFDLYPIYLVGFTWLVPSAPPSAYLTLIVRSMKFDTYTTTLLTVPPAALFIIQLLIWTRVSEHFNDRTIVNMLNQVWNAVLLAALNYMPDNTNVWIRYVVLTLIIGHPYLHAVIVAWTSRQAGSVRTRTVASALYNMSVQVGGIIGSNIYREDDKPYYHRGNTILLGLAIFNFFLFIAVRYYYVRRNAWKKDKWEAMSAKEQQDYLVNTADQGNKRLDFRFAY</sequence>
<feature type="transmembrane region" description="Helical" evidence="6">
    <location>
        <begin position="357"/>
        <end position="375"/>
    </location>
</feature>